<name>A0A0K2VE36_LEPSM</name>
<accession>A0A0K2VE36</accession>
<proteinExistence type="predicted"/>
<protein>
    <submittedName>
        <fullName evidence="1">Uncharacterized protein</fullName>
    </submittedName>
</protein>
<evidence type="ECO:0000313" key="1">
    <source>
        <dbReference type="EMBL" id="CDW48739.1"/>
    </source>
</evidence>
<sequence length="45" mass="5419">MSILNRLLLAKLVCIIYRQLHKRRARAFIRAIGVERERERSDPQK</sequence>
<organism evidence="1">
    <name type="scientific">Lepeophtheirus salmonis</name>
    <name type="common">Salmon louse</name>
    <name type="synonym">Caligus salmonis</name>
    <dbReference type="NCBI Taxonomy" id="72036"/>
    <lineage>
        <taxon>Eukaryota</taxon>
        <taxon>Metazoa</taxon>
        <taxon>Ecdysozoa</taxon>
        <taxon>Arthropoda</taxon>
        <taxon>Crustacea</taxon>
        <taxon>Multicrustacea</taxon>
        <taxon>Hexanauplia</taxon>
        <taxon>Copepoda</taxon>
        <taxon>Siphonostomatoida</taxon>
        <taxon>Caligidae</taxon>
        <taxon>Lepeophtheirus</taxon>
    </lineage>
</organism>
<dbReference type="AlphaFoldDB" id="A0A0K2VE36"/>
<dbReference type="EMBL" id="HACA01031378">
    <property type="protein sequence ID" value="CDW48739.1"/>
    <property type="molecule type" value="Transcribed_RNA"/>
</dbReference>
<reference evidence="1" key="1">
    <citation type="submission" date="2014-05" db="EMBL/GenBank/DDBJ databases">
        <authorList>
            <person name="Chronopoulou M."/>
        </authorList>
    </citation>
    <scope>NUCLEOTIDE SEQUENCE</scope>
    <source>
        <tissue evidence="1">Whole organism</tissue>
    </source>
</reference>